<dbReference type="Proteomes" id="UP000813462">
    <property type="component" value="Unassembled WGS sequence"/>
</dbReference>
<evidence type="ECO:0000313" key="2">
    <source>
        <dbReference type="Proteomes" id="UP000813462"/>
    </source>
</evidence>
<comment type="caution">
    <text evidence="1">The sequence shown here is derived from an EMBL/GenBank/DDBJ whole genome shotgun (WGS) entry which is preliminary data.</text>
</comment>
<gene>
    <name evidence="1" type="ORF">FEM48_Zijuj04G0198400</name>
</gene>
<reference evidence="1" key="1">
    <citation type="journal article" date="2021" name="Front. Plant Sci.">
        <title>Chromosome-Scale Genome Assembly for Chinese Sour Jujube and Insights Into Its Genome Evolution and Domestication Signature.</title>
        <authorList>
            <person name="Shen L.-Y."/>
            <person name="Luo H."/>
            <person name="Wang X.-L."/>
            <person name="Wang X.-M."/>
            <person name="Qiu X.-J."/>
            <person name="Liu H."/>
            <person name="Zhou S.-S."/>
            <person name="Jia K.-H."/>
            <person name="Nie S."/>
            <person name="Bao Y.-T."/>
            <person name="Zhang R.-G."/>
            <person name="Yun Q.-Z."/>
            <person name="Chai Y.-H."/>
            <person name="Lu J.-Y."/>
            <person name="Li Y."/>
            <person name="Zhao S.-W."/>
            <person name="Mao J.-F."/>
            <person name="Jia S.-G."/>
            <person name="Mao Y.-M."/>
        </authorList>
    </citation>
    <scope>NUCLEOTIDE SEQUENCE</scope>
    <source>
        <strain evidence="1">AT0</strain>
        <tissue evidence="1">Leaf</tissue>
    </source>
</reference>
<evidence type="ECO:0000313" key="1">
    <source>
        <dbReference type="EMBL" id="KAH7534070.1"/>
    </source>
</evidence>
<sequence>MYKVAHGLAKYATSLSGFVSWQTKSNSTPTNKEAMVSKKKKLRIRRVPSSRERLKPIVVSKKKVRSRTVLPSRERDKPTMDLIFIWWRIYSYFHLGWEAVVQSLNDPSIDLSDWLLIPEFIIVLMKLQMRDWLKKRAMFGGFVVMYCSGPQSV</sequence>
<protein>
    <submittedName>
        <fullName evidence="1">Uncharacterized protein</fullName>
    </submittedName>
</protein>
<proteinExistence type="predicted"/>
<accession>A0A978VLV1</accession>
<name>A0A978VLV1_ZIZJJ</name>
<dbReference type="EMBL" id="JAEACU010000004">
    <property type="protein sequence ID" value="KAH7534070.1"/>
    <property type="molecule type" value="Genomic_DNA"/>
</dbReference>
<dbReference type="AlphaFoldDB" id="A0A978VLV1"/>
<organism evidence="1 2">
    <name type="scientific">Ziziphus jujuba var. spinosa</name>
    <dbReference type="NCBI Taxonomy" id="714518"/>
    <lineage>
        <taxon>Eukaryota</taxon>
        <taxon>Viridiplantae</taxon>
        <taxon>Streptophyta</taxon>
        <taxon>Embryophyta</taxon>
        <taxon>Tracheophyta</taxon>
        <taxon>Spermatophyta</taxon>
        <taxon>Magnoliopsida</taxon>
        <taxon>eudicotyledons</taxon>
        <taxon>Gunneridae</taxon>
        <taxon>Pentapetalae</taxon>
        <taxon>rosids</taxon>
        <taxon>fabids</taxon>
        <taxon>Rosales</taxon>
        <taxon>Rhamnaceae</taxon>
        <taxon>Paliureae</taxon>
        <taxon>Ziziphus</taxon>
    </lineage>
</organism>